<dbReference type="GO" id="GO:0005737">
    <property type="term" value="C:cytoplasm"/>
    <property type="evidence" value="ECO:0007669"/>
    <property type="project" value="TreeGrafter"/>
</dbReference>
<organism evidence="2 3">
    <name type="scientific">Paenibacillus curdlanolyticus YK9</name>
    <dbReference type="NCBI Taxonomy" id="717606"/>
    <lineage>
        <taxon>Bacteria</taxon>
        <taxon>Bacillati</taxon>
        <taxon>Bacillota</taxon>
        <taxon>Bacilli</taxon>
        <taxon>Bacillales</taxon>
        <taxon>Paenibacillaceae</taxon>
        <taxon>Paenibacillus</taxon>
    </lineage>
</organism>
<dbReference type="RefSeq" id="WP_006039158.1">
    <property type="nucleotide sequence ID" value="NZ_AEDD01000008.1"/>
</dbReference>
<dbReference type="Proteomes" id="UP000005387">
    <property type="component" value="Unassembled WGS sequence"/>
</dbReference>
<dbReference type="InterPro" id="IPR026838">
    <property type="entry name" value="YheC/D"/>
</dbReference>
<evidence type="ECO:0008006" key="4">
    <source>
        <dbReference type="Google" id="ProtNLM"/>
    </source>
</evidence>
<dbReference type="PANTHER" id="PTHR21621:SF2">
    <property type="entry name" value="COENZYME GAMMA-F420-2:ALPHA-L-GLUTAMATE LIGASE"/>
    <property type="match status" value="1"/>
</dbReference>
<reference evidence="2 3" key="1">
    <citation type="submission" date="2010-07" db="EMBL/GenBank/DDBJ databases">
        <title>The draft genome of Paenibacillus curdlanolyticus YK9.</title>
        <authorList>
            <consortium name="US DOE Joint Genome Institute (JGI-PGF)"/>
            <person name="Lucas S."/>
            <person name="Copeland A."/>
            <person name="Lapidus A."/>
            <person name="Cheng J.-F."/>
            <person name="Bruce D."/>
            <person name="Goodwin L."/>
            <person name="Pitluck S."/>
            <person name="Land M.L."/>
            <person name="Hauser L."/>
            <person name="Chang Y.-J."/>
            <person name="Jeffries C."/>
            <person name="Anderson I.J."/>
            <person name="Johnson E."/>
            <person name="Loganathan U."/>
            <person name="Mulhopadhyay B."/>
            <person name="Kyrpides N."/>
            <person name="Woyke T.J."/>
        </authorList>
    </citation>
    <scope>NUCLEOTIDE SEQUENCE [LARGE SCALE GENOMIC DNA]</scope>
    <source>
        <strain evidence="2 3">YK9</strain>
    </source>
</reference>
<dbReference type="eggNOG" id="COG0189">
    <property type="taxonomic scope" value="Bacteria"/>
</dbReference>
<proteinExistence type="predicted"/>
<evidence type="ECO:0000313" key="2">
    <source>
        <dbReference type="EMBL" id="EFM10211.1"/>
    </source>
</evidence>
<dbReference type="SUPFAM" id="SSF56059">
    <property type="entry name" value="Glutathione synthetase ATP-binding domain-like"/>
    <property type="match status" value="1"/>
</dbReference>
<dbReference type="STRING" id="717606.PaecuDRAFT_3170"/>
<dbReference type="Gene3D" id="3.30.470.20">
    <property type="entry name" value="ATP-grasp fold, B domain"/>
    <property type="match status" value="1"/>
</dbReference>
<dbReference type="OrthoDB" id="7869153at2"/>
<dbReference type="PANTHER" id="PTHR21621">
    <property type="entry name" value="RIBOSOMAL PROTEIN S6 MODIFICATION PROTEIN"/>
    <property type="match status" value="1"/>
</dbReference>
<keyword evidence="3" id="KW-1185">Reference proteome</keyword>
<evidence type="ECO:0000256" key="1">
    <source>
        <dbReference type="SAM" id="MobiDB-lite"/>
    </source>
</evidence>
<feature type="compositionally biased region" description="Polar residues" evidence="1">
    <location>
        <begin position="382"/>
        <end position="407"/>
    </location>
</feature>
<protein>
    <recommendedName>
        <fullName evidence="4">ATP-grasp domain-containing protein</fullName>
    </recommendedName>
</protein>
<accession>E0IBY1</accession>
<dbReference type="Pfam" id="PF14398">
    <property type="entry name" value="ATPgrasp_YheCD"/>
    <property type="match status" value="1"/>
</dbReference>
<evidence type="ECO:0000313" key="3">
    <source>
        <dbReference type="Proteomes" id="UP000005387"/>
    </source>
</evidence>
<dbReference type="GO" id="GO:0043774">
    <property type="term" value="F:coenzyme F420-2 alpha-glutamyl ligase activity"/>
    <property type="evidence" value="ECO:0007669"/>
    <property type="project" value="TreeGrafter"/>
</dbReference>
<name>E0IBY1_9BACL</name>
<feature type="region of interest" description="Disordered" evidence="1">
    <location>
        <begin position="371"/>
        <end position="430"/>
    </location>
</feature>
<dbReference type="AlphaFoldDB" id="E0IBY1"/>
<gene>
    <name evidence="2" type="ORF">PaecuDRAFT_3170</name>
</gene>
<dbReference type="EMBL" id="AEDD01000008">
    <property type="protein sequence ID" value="EFM10211.1"/>
    <property type="molecule type" value="Genomic_DNA"/>
</dbReference>
<sequence length="430" mass="49036">MTQPVLGILTLYLDNNGSLEERSIYQRMTVAGRKMGLDVFVFTPEDVNYKSNRIHAMVYDSSTKKWSRRWTSFPNLIFDRCRIQRSHRFEELRRFRAKYGHLTFLNRPLRNKMTVHRTLSRDARFTAHLPSSRMYESMADLTSMLRKYPLIYLKPINGTGGRGILRIERIGNDRLLLQGRDQQRRIVPPQRITTAELAGRLSSWNLKGGRYLVQQGIALKLPSGRVHDYRMLVQKDREGKWRLTGCAGRIGAPRSVTSNLHGGGQAATMNQLLKMWIKNETMIEKAKQEAEQVGIQVAEYLEQTYGRLCELALDLAIDKDGRVWLLEVNPKPAREVFNQAGDKETYQRAIVRPLEYALYLYDQKRRKKSAHESDAAAETAVISGSDSSSGLPEGSRTSASAVSPSRTASKKEASLEMSPADTRWIDKLVD</sequence>